<dbReference type="GO" id="GO:0005509">
    <property type="term" value="F:calcium ion binding"/>
    <property type="evidence" value="ECO:0007669"/>
    <property type="project" value="InterPro"/>
</dbReference>
<accession>A0A351RAV3</accession>
<protein>
    <recommendedName>
        <fullName evidence="1">EF-hand domain-containing protein</fullName>
    </recommendedName>
</protein>
<feature type="non-terminal residue" evidence="2">
    <location>
        <position position="1"/>
    </location>
</feature>
<feature type="domain" description="EF-hand" evidence="1">
    <location>
        <begin position="26"/>
        <end position="38"/>
    </location>
</feature>
<proteinExistence type="predicted"/>
<dbReference type="Gene3D" id="1.10.238.10">
    <property type="entry name" value="EF-hand"/>
    <property type="match status" value="1"/>
</dbReference>
<evidence type="ECO:0000259" key="1">
    <source>
        <dbReference type="Pfam" id="PF13202"/>
    </source>
</evidence>
<reference evidence="2 3" key="1">
    <citation type="journal article" date="2018" name="Nat. Biotechnol.">
        <title>A standardized bacterial taxonomy based on genome phylogeny substantially revises the tree of life.</title>
        <authorList>
            <person name="Parks D.H."/>
            <person name="Chuvochina M."/>
            <person name="Waite D.W."/>
            <person name="Rinke C."/>
            <person name="Skarshewski A."/>
            <person name="Chaumeil P.A."/>
            <person name="Hugenholtz P."/>
        </authorList>
    </citation>
    <scope>NUCLEOTIDE SEQUENCE [LARGE SCALE GENOMIC DNA]</scope>
    <source>
        <strain evidence="2">UBA9958</strain>
    </source>
</reference>
<name>A0A351RAV3_9PROT</name>
<evidence type="ECO:0000313" key="3">
    <source>
        <dbReference type="Proteomes" id="UP000264313"/>
    </source>
</evidence>
<dbReference type="SUPFAM" id="SSF47473">
    <property type="entry name" value="EF-hand"/>
    <property type="match status" value="1"/>
</dbReference>
<dbReference type="InterPro" id="IPR011992">
    <property type="entry name" value="EF-hand-dom_pair"/>
</dbReference>
<organism evidence="2 3">
    <name type="scientific">Methylotenera mobilis</name>
    <dbReference type="NCBI Taxonomy" id="359408"/>
    <lineage>
        <taxon>Bacteria</taxon>
        <taxon>Pseudomonadati</taxon>
        <taxon>Pseudomonadota</taxon>
        <taxon>Betaproteobacteria</taxon>
        <taxon>Nitrosomonadales</taxon>
        <taxon>Methylophilaceae</taxon>
        <taxon>Methylotenera</taxon>
    </lineage>
</organism>
<evidence type="ECO:0000313" key="2">
    <source>
        <dbReference type="EMBL" id="HBA09174.1"/>
    </source>
</evidence>
<gene>
    <name evidence="2" type="ORF">DCW48_06180</name>
</gene>
<dbReference type="InterPro" id="IPR002048">
    <property type="entry name" value="EF_hand_dom"/>
</dbReference>
<sequence length="60" mass="6793">NKDGSISLQEYLSGDSANTEKTYQHIDANSDGMLDKEEQQEIEAVYKSIHDQYKAKNNSI</sequence>
<dbReference type="EMBL" id="DNAA01000151">
    <property type="protein sequence ID" value="HBA09174.1"/>
    <property type="molecule type" value="Genomic_DNA"/>
</dbReference>
<dbReference type="Pfam" id="PF13202">
    <property type="entry name" value="EF-hand_5"/>
    <property type="match status" value="1"/>
</dbReference>
<comment type="caution">
    <text evidence="2">The sequence shown here is derived from an EMBL/GenBank/DDBJ whole genome shotgun (WGS) entry which is preliminary data.</text>
</comment>
<dbReference type="STRING" id="1132855.GCA_000384255_02642"/>
<dbReference type="AlphaFoldDB" id="A0A351RAV3"/>
<dbReference type="Proteomes" id="UP000264313">
    <property type="component" value="Unassembled WGS sequence"/>
</dbReference>